<dbReference type="Proteomes" id="UP000887566">
    <property type="component" value="Unplaced"/>
</dbReference>
<dbReference type="InterPro" id="IPR011037">
    <property type="entry name" value="Pyrv_Knase-like_insert_dom_sf"/>
</dbReference>
<evidence type="ECO:0000313" key="2">
    <source>
        <dbReference type="Proteomes" id="UP000887566"/>
    </source>
</evidence>
<dbReference type="GO" id="GO:0030151">
    <property type="term" value="F:molybdenum ion binding"/>
    <property type="evidence" value="ECO:0007669"/>
    <property type="project" value="InterPro"/>
</dbReference>
<dbReference type="Pfam" id="PF03473">
    <property type="entry name" value="MOSC"/>
    <property type="match status" value="1"/>
</dbReference>
<dbReference type="InterPro" id="IPR005303">
    <property type="entry name" value="MOCOS_middle"/>
</dbReference>
<dbReference type="Pfam" id="PF03476">
    <property type="entry name" value="MOSC_N"/>
    <property type="match status" value="1"/>
</dbReference>
<keyword evidence="2" id="KW-1185">Reference proteome</keyword>
<name>A0A914WM55_9BILA</name>
<proteinExistence type="predicted"/>
<evidence type="ECO:0000313" key="3">
    <source>
        <dbReference type="WBParaSite" id="PSAMB.scaffold455size50446.g6085.t1"/>
    </source>
</evidence>
<dbReference type="PANTHER" id="PTHR14237">
    <property type="entry name" value="MOLYBDOPTERIN COFACTOR SULFURASE MOSC"/>
    <property type="match status" value="1"/>
</dbReference>
<evidence type="ECO:0000259" key="1">
    <source>
        <dbReference type="PROSITE" id="PS51340"/>
    </source>
</evidence>
<dbReference type="WBParaSite" id="PSAMB.scaffold455size50446.g6085.t1">
    <property type="protein sequence ID" value="PSAMB.scaffold455size50446.g6085.t1"/>
    <property type="gene ID" value="PSAMB.scaffold455size50446.g6085"/>
</dbReference>
<dbReference type="AlphaFoldDB" id="A0A914WM55"/>
<dbReference type="PROSITE" id="PS51340">
    <property type="entry name" value="MOSC"/>
    <property type="match status" value="1"/>
</dbReference>
<reference evidence="3" key="1">
    <citation type="submission" date="2022-11" db="UniProtKB">
        <authorList>
            <consortium name="WormBaseParasite"/>
        </authorList>
    </citation>
    <scope>IDENTIFICATION</scope>
</reference>
<protein>
    <submittedName>
        <fullName evidence="3">MOSC domain-containing protein</fullName>
    </submittedName>
</protein>
<accession>A0A914WM55</accession>
<feature type="domain" description="MOSC" evidence="1">
    <location>
        <begin position="184"/>
        <end position="340"/>
    </location>
</feature>
<dbReference type="GO" id="GO:0030170">
    <property type="term" value="F:pyridoxal phosphate binding"/>
    <property type="evidence" value="ECO:0007669"/>
    <property type="project" value="InterPro"/>
</dbReference>
<dbReference type="PANTHER" id="PTHR14237:SF19">
    <property type="entry name" value="MITOCHONDRIAL AMIDOXIME REDUCING COMPONENT 1"/>
    <property type="match status" value="1"/>
</dbReference>
<dbReference type="InterPro" id="IPR005302">
    <property type="entry name" value="MoCF_Sase_C"/>
</dbReference>
<dbReference type="GO" id="GO:0003824">
    <property type="term" value="F:catalytic activity"/>
    <property type="evidence" value="ECO:0007669"/>
    <property type="project" value="InterPro"/>
</dbReference>
<dbReference type="SUPFAM" id="SSF50800">
    <property type="entry name" value="PK beta-barrel domain-like"/>
    <property type="match status" value="1"/>
</dbReference>
<organism evidence="2 3">
    <name type="scientific">Plectus sambesii</name>
    <dbReference type="NCBI Taxonomy" id="2011161"/>
    <lineage>
        <taxon>Eukaryota</taxon>
        <taxon>Metazoa</taxon>
        <taxon>Ecdysozoa</taxon>
        <taxon>Nematoda</taxon>
        <taxon>Chromadorea</taxon>
        <taxon>Plectida</taxon>
        <taxon>Plectina</taxon>
        <taxon>Plectoidea</taxon>
        <taxon>Plectidae</taxon>
        <taxon>Plectus</taxon>
    </lineage>
</organism>
<sequence length="346" mass="39028">MRLNTEVALAAGISAGALIAYELSNGSSWFRLWLKDQLHPMVRIGTVSELYIHPIKSCRAHMVNKALCTDFGLAHDELRDRHFLIINATTKKFLTARQLPKMVLVESEIKNNKLTLMLHEADSGRSIISINLDDVITKAKIIPTLVWENKTNGYDCGDEIGEWLQKSVGSEEPLRLIYFVPGVSTSRTVIPEQNRQFNKVPQRTDKAAYADLAPYMAISQASLDNLNSKFQGRQFSMRNFRPNIVVSGCPEFDEDLWDEIRIGSHVRFTCFKPCERCVFTTIDPRTGVRGADIEPLKTLRQYRLAPGALRETYKQSPLFGVEMGVDEAGVIKVGDPVFARYKSSPF</sequence>
<dbReference type="SUPFAM" id="SSF141673">
    <property type="entry name" value="MOSC N-terminal domain-like"/>
    <property type="match status" value="1"/>
</dbReference>